<dbReference type="Pfam" id="PF00098">
    <property type="entry name" value="zf-CCHC"/>
    <property type="match status" value="1"/>
</dbReference>
<dbReference type="Gramene" id="mRNA:HanXRQr2_Chr03g0111971">
    <property type="protein sequence ID" value="CDS:HanXRQr2_Chr03g0111971.1"/>
    <property type="gene ID" value="HanXRQr2_Chr03g0111971"/>
</dbReference>
<dbReference type="Pfam" id="PF08284">
    <property type="entry name" value="RVP_2"/>
    <property type="match status" value="1"/>
</dbReference>
<organism evidence="4 5">
    <name type="scientific">Helianthus annuus</name>
    <name type="common">Common sunflower</name>
    <dbReference type="NCBI Taxonomy" id="4232"/>
    <lineage>
        <taxon>Eukaryota</taxon>
        <taxon>Viridiplantae</taxon>
        <taxon>Streptophyta</taxon>
        <taxon>Embryophyta</taxon>
        <taxon>Tracheophyta</taxon>
        <taxon>Spermatophyta</taxon>
        <taxon>Magnoliopsida</taxon>
        <taxon>eudicotyledons</taxon>
        <taxon>Gunneridae</taxon>
        <taxon>Pentapetalae</taxon>
        <taxon>asterids</taxon>
        <taxon>campanulids</taxon>
        <taxon>Asterales</taxon>
        <taxon>Asteraceae</taxon>
        <taxon>Asteroideae</taxon>
        <taxon>Heliantheae alliance</taxon>
        <taxon>Heliantheae</taxon>
        <taxon>Helianthus</taxon>
    </lineage>
</organism>
<dbReference type="Gene3D" id="4.10.60.10">
    <property type="entry name" value="Zinc finger, CCHC-type"/>
    <property type="match status" value="1"/>
</dbReference>
<dbReference type="GO" id="GO:0006508">
    <property type="term" value="P:proteolysis"/>
    <property type="evidence" value="ECO:0007669"/>
    <property type="project" value="InterPro"/>
</dbReference>
<dbReference type="Proteomes" id="UP000215914">
    <property type="component" value="Unassembled WGS sequence"/>
</dbReference>
<dbReference type="AlphaFoldDB" id="A0A9K3JGF9"/>
<dbReference type="PROSITE" id="PS00141">
    <property type="entry name" value="ASP_PROTEASE"/>
    <property type="match status" value="1"/>
</dbReference>
<dbReference type="PROSITE" id="PS50158">
    <property type="entry name" value="ZF_CCHC"/>
    <property type="match status" value="2"/>
</dbReference>
<name>A0A9K3JGF9_HELAN</name>
<keyword evidence="5" id="KW-1185">Reference proteome</keyword>
<protein>
    <submittedName>
        <fullName evidence="4">Transcription factor interactor and regulator CCHC(Zn) family</fullName>
    </submittedName>
</protein>
<dbReference type="GO" id="GO:0003676">
    <property type="term" value="F:nucleic acid binding"/>
    <property type="evidence" value="ECO:0007669"/>
    <property type="project" value="InterPro"/>
</dbReference>
<feature type="compositionally biased region" description="Low complexity" evidence="2">
    <location>
        <begin position="297"/>
        <end position="318"/>
    </location>
</feature>
<dbReference type="InterPro" id="IPR001969">
    <property type="entry name" value="Aspartic_peptidase_AS"/>
</dbReference>
<evidence type="ECO:0000313" key="4">
    <source>
        <dbReference type="EMBL" id="KAF5814516.1"/>
    </source>
</evidence>
<feature type="region of interest" description="Disordered" evidence="2">
    <location>
        <begin position="254"/>
        <end position="273"/>
    </location>
</feature>
<dbReference type="InterPro" id="IPR045358">
    <property type="entry name" value="Ty3_capsid"/>
</dbReference>
<sequence length="408" mass="45156">MDCKPLPFNGTEGAIGLLHWIEKVKAVFAVCECPPANWVKFATGTLEGNALSWWKAQIQMFGLETANATAWEDFKDMIKEEYCHRDDIHKLENEYFELKMVGSDIEAYTKQSNDYAALCPNMSLPKYRRIELYIKGLAPEIRSHVTAANLNTIQPVVRLAHKLTDQAVEQGKLPKRISATAGTSNDNKRKWEGNQSKDANPTQAPTQQRKTDNNKGPQQGGYRGNHPKCNKCNRHHSGPCGKSQCQRCNKMGHEAKDCRSPRPAGQNQQQRQHHGNVKGCFQCGAEGHFKKNCPELNQNRNNNQGAGNNDQNNNAGNGARGRAFVIGAGKAGNDPNVVAGKFLLDDRYVSVLFDSGADASYVSLRISKKLKHPPSLLSSKHIVELANGRNIETSHVINDCKLVLSGQT</sequence>
<keyword evidence="1" id="KW-0479">Metal-binding</keyword>
<evidence type="ECO:0000256" key="1">
    <source>
        <dbReference type="PROSITE-ProRule" id="PRU00047"/>
    </source>
</evidence>
<keyword evidence="1" id="KW-0863">Zinc-finger</keyword>
<proteinExistence type="predicted"/>
<feature type="compositionally biased region" description="Low complexity" evidence="2">
    <location>
        <begin position="261"/>
        <end position="270"/>
    </location>
</feature>
<feature type="region of interest" description="Disordered" evidence="2">
    <location>
        <begin position="294"/>
        <end position="318"/>
    </location>
</feature>
<dbReference type="EMBL" id="MNCJ02000318">
    <property type="protein sequence ID" value="KAF5814516.1"/>
    <property type="molecule type" value="Genomic_DNA"/>
</dbReference>
<evidence type="ECO:0000313" key="5">
    <source>
        <dbReference type="Proteomes" id="UP000215914"/>
    </source>
</evidence>
<comment type="caution">
    <text evidence="4">The sequence shown here is derived from an EMBL/GenBank/DDBJ whole genome shotgun (WGS) entry which is preliminary data.</text>
</comment>
<evidence type="ECO:0000256" key="2">
    <source>
        <dbReference type="SAM" id="MobiDB-lite"/>
    </source>
</evidence>
<accession>A0A9K3JGF9</accession>
<dbReference type="PANTHER" id="PTHR15503">
    <property type="entry name" value="LDOC1 RELATED"/>
    <property type="match status" value="1"/>
</dbReference>
<dbReference type="GO" id="GO:0004190">
    <property type="term" value="F:aspartic-type endopeptidase activity"/>
    <property type="evidence" value="ECO:0007669"/>
    <property type="project" value="InterPro"/>
</dbReference>
<reference evidence="4" key="2">
    <citation type="submission" date="2020-06" db="EMBL/GenBank/DDBJ databases">
        <title>Helianthus annuus Genome sequencing and assembly Release 2.</title>
        <authorList>
            <person name="Gouzy J."/>
            <person name="Langlade N."/>
            <person name="Munos S."/>
        </authorList>
    </citation>
    <scope>NUCLEOTIDE SEQUENCE</scope>
    <source>
        <tissue evidence="4">Leaves</tissue>
    </source>
</reference>
<feature type="domain" description="CCHC-type" evidence="3">
    <location>
        <begin position="280"/>
        <end position="295"/>
    </location>
</feature>
<dbReference type="InterPro" id="IPR001878">
    <property type="entry name" value="Znf_CCHC"/>
</dbReference>
<keyword evidence="1" id="KW-0862">Zinc</keyword>
<reference evidence="4" key="1">
    <citation type="journal article" date="2017" name="Nature">
        <title>The sunflower genome provides insights into oil metabolism, flowering and Asterid evolution.</title>
        <authorList>
            <person name="Badouin H."/>
            <person name="Gouzy J."/>
            <person name="Grassa C.J."/>
            <person name="Murat F."/>
            <person name="Staton S.E."/>
            <person name="Cottret L."/>
            <person name="Lelandais-Briere C."/>
            <person name="Owens G.L."/>
            <person name="Carrere S."/>
            <person name="Mayjonade B."/>
            <person name="Legrand L."/>
            <person name="Gill N."/>
            <person name="Kane N.C."/>
            <person name="Bowers J.E."/>
            <person name="Hubner S."/>
            <person name="Bellec A."/>
            <person name="Berard A."/>
            <person name="Berges H."/>
            <person name="Blanchet N."/>
            <person name="Boniface M.C."/>
            <person name="Brunel D."/>
            <person name="Catrice O."/>
            <person name="Chaidir N."/>
            <person name="Claudel C."/>
            <person name="Donnadieu C."/>
            <person name="Faraut T."/>
            <person name="Fievet G."/>
            <person name="Helmstetter N."/>
            <person name="King M."/>
            <person name="Knapp S.J."/>
            <person name="Lai Z."/>
            <person name="Le Paslier M.C."/>
            <person name="Lippi Y."/>
            <person name="Lorenzon L."/>
            <person name="Mandel J.R."/>
            <person name="Marage G."/>
            <person name="Marchand G."/>
            <person name="Marquand E."/>
            <person name="Bret-Mestries E."/>
            <person name="Morien E."/>
            <person name="Nambeesan S."/>
            <person name="Nguyen T."/>
            <person name="Pegot-Espagnet P."/>
            <person name="Pouilly N."/>
            <person name="Raftis F."/>
            <person name="Sallet E."/>
            <person name="Schiex T."/>
            <person name="Thomas J."/>
            <person name="Vandecasteele C."/>
            <person name="Vares D."/>
            <person name="Vear F."/>
            <person name="Vautrin S."/>
            <person name="Crespi M."/>
            <person name="Mangin B."/>
            <person name="Burke J.M."/>
            <person name="Salse J."/>
            <person name="Munos S."/>
            <person name="Vincourt P."/>
            <person name="Rieseberg L.H."/>
            <person name="Langlade N.B."/>
        </authorList>
    </citation>
    <scope>NUCLEOTIDE SEQUENCE</scope>
    <source>
        <tissue evidence="4">Leaves</tissue>
    </source>
</reference>
<dbReference type="SUPFAM" id="SSF57756">
    <property type="entry name" value="Retrovirus zinc finger-like domains"/>
    <property type="match status" value="1"/>
</dbReference>
<feature type="domain" description="CCHC-type" evidence="3">
    <location>
        <begin position="245"/>
        <end position="260"/>
    </location>
</feature>
<dbReference type="InterPro" id="IPR032567">
    <property type="entry name" value="RTL1-rel"/>
</dbReference>
<gene>
    <name evidence="4" type="ORF">HanXRQr2_Chr03g0111971</name>
</gene>
<dbReference type="PANTHER" id="PTHR15503:SF45">
    <property type="entry name" value="RNA-DIRECTED DNA POLYMERASE HOMOLOG"/>
    <property type="match status" value="1"/>
</dbReference>
<evidence type="ECO:0000259" key="3">
    <source>
        <dbReference type="PROSITE" id="PS50158"/>
    </source>
</evidence>
<feature type="compositionally biased region" description="Polar residues" evidence="2">
    <location>
        <begin position="193"/>
        <end position="208"/>
    </location>
</feature>
<dbReference type="InterPro" id="IPR036875">
    <property type="entry name" value="Znf_CCHC_sf"/>
</dbReference>
<feature type="region of interest" description="Disordered" evidence="2">
    <location>
        <begin position="170"/>
        <end position="224"/>
    </location>
</feature>
<dbReference type="Pfam" id="PF19259">
    <property type="entry name" value="Ty3_capsid"/>
    <property type="match status" value="1"/>
</dbReference>
<dbReference type="CDD" id="cd00303">
    <property type="entry name" value="retropepsin_like"/>
    <property type="match status" value="1"/>
</dbReference>
<dbReference type="GO" id="GO:0008270">
    <property type="term" value="F:zinc ion binding"/>
    <property type="evidence" value="ECO:0007669"/>
    <property type="project" value="UniProtKB-KW"/>
</dbReference>
<dbReference type="SMART" id="SM00343">
    <property type="entry name" value="ZnF_C2HC"/>
    <property type="match status" value="2"/>
</dbReference>